<dbReference type="Proteomes" id="UP001500567">
    <property type="component" value="Unassembled WGS sequence"/>
</dbReference>
<evidence type="ECO:0008006" key="3">
    <source>
        <dbReference type="Google" id="ProtNLM"/>
    </source>
</evidence>
<comment type="caution">
    <text evidence="1">The sequence shown here is derived from an EMBL/GenBank/DDBJ whole genome shotgun (WGS) entry which is preliminary data.</text>
</comment>
<protein>
    <recommendedName>
        <fullName evidence="3">Type II toxin-antitoxin system HigB family toxin</fullName>
    </recommendedName>
</protein>
<sequence length="75" mass="9168">MNTWYHIVKLADWKDFNALREDMPDADYIGNDRFVFNVKSFRVLAMVFFDVRTIFIRRIMTHPEYDKLRPRLPTL</sequence>
<keyword evidence="2" id="KW-1185">Reference proteome</keyword>
<evidence type="ECO:0000313" key="2">
    <source>
        <dbReference type="Proteomes" id="UP001500567"/>
    </source>
</evidence>
<gene>
    <name evidence="1" type="ORF">GCM10022408_36150</name>
</gene>
<reference evidence="2" key="1">
    <citation type="journal article" date="2019" name="Int. J. Syst. Evol. Microbiol.">
        <title>The Global Catalogue of Microorganisms (GCM) 10K type strain sequencing project: providing services to taxonomists for standard genome sequencing and annotation.</title>
        <authorList>
            <consortium name="The Broad Institute Genomics Platform"/>
            <consortium name="The Broad Institute Genome Sequencing Center for Infectious Disease"/>
            <person name="Wu L."/>
            <person name="Ma J."/>
        </authorList>
    </citation>
    <scope>NUCLEOTIDE SEQUENCE [LARGE SCALE GENOMIC DNA]</scope>
    <source>
        <strain evidence="2">JCM 17224</strain>
    </source>
</reference>
<evidence type="ECO:0000313" key="1">
    <source>
        <dbReference type="EMBL" id="GAA4018975.1"/>
    </source>
</evidence>
<accession>A0ABP7T0B7</accession>
<dbReference type="Pfam" id="PF09907">
    <property type="entry name" value="HigB_toxin"/>
    <property type="match status" value="1"/>
</dbReference>
<name>A0ABP7T0B7_9BACT</name>
<dbReference type="EMBL" id="BAABDJ010000040">
    <property type="protein sequence ID" value="GAA4018975.1"/>
    <property type="molecule type" value="Genomic_DNA"/>
</dbReference>
<organism evidence="1 2">
    <name type="scientific">Hymenobacter fastidiosus</name>
    <dbReference type="NCBI Taxonomy" id="486264"/>
    <lineage>
        <taxon>Bacteria</taxon>
        <taxon>Pseudomonadati</taxon>
        <taxon>Bacteroidota</taxon>
        <taxon>Cytophagia</taxon>
        <taxon>Cytophagales</taxon>
        <taxon>Hymenobacteraceae</taxon>
        <taxon>Hymenobacter</taxon>
    </lineage>
</organism>
<dbReference type="InterPro" id="IPR018669">
    <property type="entry name" value="Toxin_HigB"/>
</dbReference>
<dbReference type="RefSeq" id="WP_425553715.1">
    <property type="nucleotide sequence ID" value="NZ_BAABDJ010000040.1"/>
</dbReference>
<proteinExistence type="predicted"/>